<sequence>MSARWRAWLQTAVLRLGLSPSEFWALSLAEWRALLAALAPASGEALDRAGLEALRAAYPDKRSSP</sequence>
<dbReference type="Pfam" id="PF09550">
    <property type="entry name" value="Phage_TAC_6"/>
    <property type="match status" value="1"/>
</dbReference>
<dbReference type="EMBL" id="VWOJ01000001">
    <property type="protein sequence ID" value="KAA5805264.1"/>
    <property type="molecule type" value="Genomic_DNA"/>
</dbReference>
<dbReference type="RefSeq" id="WP_150022296.1">
    <property type="nucleotide sequence ID" value="NZ_VWOJ01000001.1"/>
</dbReference>
<evidence type="ECO:0000313" key="1">
    <source>
        <dbReference type="EMBL" id="KAA5805264.1"/>
    </source>
</evidence>
<reference evidence="1 2" key="1">
    <citation type="submission" date="2019-09" db="EMBL/GenBank/DDBJ databases">
        <authorList>
            <person name="Kevbrin V."/>
            <person name="Grouzdev D.S."/>
        </authorList>
    </citation>
    <scope>NUCLEOTIDE SEQUENCE [LARGE SCALE GENOMIC DNA]</scope>
    <source>
        <strain evidence="1 2">G-192</strain>
    </source>
</reference>
<dbReference type="InterPro" id="IPR019056">
    <property type="entry name" value="Phage_TAC_6"/>
</dbReference>
<evidence type="ECO:0000313" key="2">
    <source>
        <dbReference type="Proteomes" id="UP000325122"/>
    </source>
</evidence>
<protein>
    <submittedName>
        <fullName evidence="1">Phage tail assembly chaperone</fullName>
    </submittedName>
</protein>
<keyword evidence="2" id="KW-1185">Reference proteome</keyword>
<organism evidence="1 2">
    <name type="scientific">Alkalicaulis satelles</name>
    <dbReference type="NCBI Taxonomy" id="2609175"/>
    <lineage>
        <taxon>Bacteria</taxon>
        <taxon>Pseudomonadati</taxon>
        <taxon>Pseudomonadota</taxon>
        <taxon>Alphaproteobacteria</taxon>
        <taxon>Maricaulales</taxon>
        <taxon>Maricaulaceae</taxon>
        <taxon>Alkalicaulis</taxon>
    </lineage>
</organism>
<accession>A0A5M6ZNW5</accession>
<comment type="caution">
    <text evidence="1">The sequence shown here is derived from an EMBL/GenBank/DDBJ whole genome shotgun (WGS) entry which is preliminary data.</text>
</comment>
<dbReference type="Proteomes" id="UP000325122">
    <property type="component" value="Unassembled WGS sequence"/>
</dbReference>
<name>A0A5M6ZNW5_9PROT</name>
<dbReference type="AlphaFoldDB" id="A0A5M6ZNW5"/>
<gene>
    <name evidence="1" type="ORF">F1654_04600</name>
</gene>
<proteinExistence type="predicted"/>